<feature type="region of interest" description="Disordered" evidence="1">
    <location>
        <begin position="289"/>
        <end position="330"/>
    </location>
</feature>
<feature type="compositionally biased region" description="Basic residues" evidence="1">
    <location>
        <begin position="688"/>
        <end position="698"/>
    </location>
</feature>
<feature type="region of interest" description="Disordered" evidence="1">
    <location>
        <begin position="558"/>
        <end position="698"/>
    </location>
</feature>
<dbReference type="InterPro" id="IPR035979">
    <property type="entry name" value="RBD_domain_sf"/>
</dbReference>
<dbReference type="GO" id="GO:0003676">
    <property type="term" value="F:nucleic acid binding"/>
    <property type="evidence" value="ECO:0007669"/>
    <property type="project" value="InterPro"/>
</dbReference>
<evidence type="ECO:0000313" key="3">
    <source>
        <dbReference type="Proteomes" id="UP000051574"/>
    </source>
</evidence>
<name>A0A0T6AW49_9SCAR</name>
<sequence>MNAFQKCSFTADAVPLYLPQQLYLKPMAQITITVHLPTKLVGKVISNWELMEKLRSLIAPEEYSVLNVSKNTIEIIRFHAELDDKSKLQKVINKLDNKLIKLKDFHDLFKVRASQARLDFPNKHVWDSFFRDAKDMNEMKPGERPDTMHISNLPIRWFIPYHLLGEEDPKPSEKILYRIFEKFGRIRHVDIPICDPYRNKMKSQISGLQTFSFDDKDFFEGYVQFKDYVGFSRAMDAFRGMKLLHKDVDFNEIYMVNIKVDFDKTKHMSEGSIKRREIVRERLIRRQREKDEREQIEKETQHKKEEVERQKELDQKKEKEQRRHEREENRKTKILAQLKIKDADEINDKIAKEEKKLLKAQRKLEAIRLIEELFRRVKNKQEDQGDKKKNIIANDELSRYKRSSEKEVNSRQNNLHHSIAGRVVLKTILSEKVKSRRDSSSSDTSVSVDGTENGKKQIKPQTVPNDYPMLYPQYPQMQNPMYSYFTPVGLPVREQSYFPYQPKGRGYFKGAGPSRGYRRGRGGYNPNYKGYNKSVNYYPPELQAEYYRYFQKFLKEHDDRDTRSYSRSRSRSRSNHRRSRSRRRSYSRSRRSYSRSRSRRSYSRSRSRSKSRQKSRRSTSSHHTRSSHRDRNKSRTKSVKSRSRSRSRRKSRSRSKVSVDSSKFISPNKLRNQRSRSWSMPGTSSKNNTKRSWSRSPS</sequence>
<feature type="region of interest" description="Disordered" evidence="1">
    <location>
        <begin position="432"/>
        <end position="467"/>
    </location>
</feature>
<proteinExistence type="predicted"/>
<organism evidence="2 3">
    <name type="scientific">Oryctes borbonicus</name>
    <dbReference type="NCBI Taxonomy" id="1629725"/>
    <lineage>
        <taxon>Eukaryota</taxon>
        <taxon>Metazoa</taxon>
        <taxon>Ecdysozoa</taxon>
        <taxon>Arthropoda</taxon>
        <taxon>Hexapoda</taxon>
        <taxon>Insecta</taxon>
        <taxon>Pterygota</taxon>
        <taxon>Neoptera</taxon>
        <taxon>Endopterygota</taxon>
        <taxon>Coleoptera</taxon>
        <taxon>Polyphaga</taxon>
        <taxon>Scarabaeiformia</taxon>
        <taxon>Scarabaeidae</taxon>
        <taxon>Dynastinae</taxon>
        <taxon>Oryctes</taxon>
    </lineage>
</organism>
<dbReference type="InterPro" id="IPR056852">
    <property type="entry name" value="AK17A/B"/>
</dbReference>
<dbReference type="AlphaFoldDB" id="A0A0T6AW49"/>
<dbReference type="PANTHER" id="PTHR12484:SF4">
    <property type="entry name" value="A-KINASE ANCHOR PROTEIN 17A"/>
    <property type="match status" value="1"/>
</dbReference>
<protein>
    <submittedName>
        <fullName evidence="2">RNA binding protein</fullName>
    </submittedName>
</protein>
<dbReference type="PANTHER" id="PTHR12484">
    <property type="entry name" value="B-LYMPHOCYTE ANTIGEN-RELATED"/>
    <property type="match status" value="1"/>
</dbReference>
<evidence type="ECO:0000256" key="1">
    <source>
        <dbReference type="SAM" id="MobiDB-lite"/>
    </source>
</evidence>
<keyword evidence="3" id="KW-1185">Reference proteome</keyword>
<dbReference type="Proteomes" id="UP000051574">
    <property type="component" value="Unassembled WGS sequence"/>
</dbReference>
<accession>A0A0T6AW49</accession>
<gene>
    <name evidence="2" type="ORF">AMK59_7902</name>
</gene>
<dbReference type="Pfam" id="PF25015">
    <property type="entry name" value="RBD_AKAP-17A"/>
    <property type="match status" value="1"/>
</dbReference>
<dbReference type="InterPro" id="IPR012677">
    <property type="entry name" value="Nucleotide-bd_a/b_plait_sf"/>
</dbReference>
<dbReference type="SUPFAM" id="SSF54928">
    <property type="entry name" value="RNA-binding domain, RBD"/>
    <property type="match status" value="1"/>
</dbReference>
<dbReference type="CDD" id="cd12264">
    <property type="entry name" value="RRM_AKAP17A"/>
    <property type="match status" value="1"/>
</dbReference>
<dbReference type="Gene3D" id="3.30.70.330">
    <property type="match status" value="1"/>
</dbReference>
<feature type="compositionally biased region" description="Low complexity" evidence="1">
    <location>
        <begin position="441"/>
        <end position="451"/>
    </location>
</feature>
<dbReference type="EMBL" id="LJIG01022703">
    <property type="protein sequence ID" value="KRT79147.1"/>
    <property type="molecule type" value="Genomic_DNA"/>
</dbReference>
<evidence type="ECO:0000313" key="2">
    <source>
        <dbReference type="EMBL" id="KRT79147.1"/>
    </source>
</evidence>
<feature type="compositionally biased region" description="Basic residues" evidence="1">
    <location>
        <begin position="566"/>
        <end position="655"/>
    </location>
</feature>
<reference evidence="2 3" key="1">
    <citation type="submission" date="2015-09" db="EMBL/GenBank/DDBJ databases">
        <title>Draft genome of the scarab beetle Oryctes borbonicus.</title>
        <authorList>
            <person name="Meyer J.M."/>
            <person name="Markov G.V."/>
            <person name="Baskaran P."/>
            <person name="Herrmann M."/>
            <person name="Sommer R.J."/>
            <person name="Roedelsperger C."/>
        </authorList>
    </citation>
    <scope>NUCLEOTIDE SEQUENCE [LARGE SCALE GENOMIC DNA]</scope>
    <source>
        <strain evidence="2">OB123</strain>
        <tissue evidence="2">Whole animal</tissue>
    </source>
</reference>
<comment type="caution">
    <text evidence="2">The sequence shown here is derived from an EMBL/GenBank/DDBJ whole genome shotgun (WGS) entry which is preliminary data.</text>
</comment>
<feature type="compositionally biased region" description="Polar residues" evidence="1">
    <location>
        <begin position="675"/>
        <end position="687"/>
    </location>
</feature>
<dbReference type="OrthoDB" id="1918237at2759"/>